<dbReference type="Proteomes" id="UP001465976">
    <property type="component" value="Unassembled WGS sequence"/>
</dbReference>
<sequence>MQRFCYSNSLRELTVKQMAMSNAPFHGDSGFMHITDLLSSPGLEKAELSMDAFADVLYVFDETHNAFSGSLVSLDVRDPTFRLNDEERWQEDWCNLIHHAIQRCAKVMQSLRIWSTAHPPDPPPPLHLPALTEYIGPHQMLSTLTFSSSISTIWVPAPVVLPSSAFKLSERFGGQLQRTNLRILSVLRWSSSDTGIENIFKLFPSLEELSVQPSSPLSKGRLKRLAESLRDMQYLRGLSVLNNTNRYKLSNTDKREILSLWRKARNTLLYVRFEMEVKLMWDGRRTWEERRYVEGQLFMPLGERTGYTDAFCHTFLF</sequence>
<accession>A0ABR3FS67</accession>
<protein>
    <submittedName>
        <fullName evidence="1">Uncharacterized protein</fullName>
    </submittedName>
</protein>
<evidence type="ECO:0000313" key="1">
    <source>
        <dbReference type="EMBL" id="KAL0578310.1"/>
    </source>
</evidence>
<name>A0ABR3FS67_9AGAR</name>
<dbReference type="EMBL" id="JBAHYK010000107">
    <property type="protein sequence ID" value="KAL0578310.1"/>
    <property type="molecule type" value="Genomic_DNA"/>
</dbReference>
<keyword evidence="2" id="KW-1185">Reference proteome</keyword>
<proteinExistence type="predicted"/>
<organism evidence="1 2">
    <name type="scientific">Marasmius crinis-equi</name>
    <dbReference type="NCBI Taxonomy" id="585013"/>
    <lineage>
        <taxon>Eukaryota</taxon>
        <taxon>Fungi</taxon>
        <taxon>Dikarya</taxon>
        <taxon>Basidiomycota</taxon>
        <taxon>Agaricomycotina</taxon>
        <taxon>Agaricomycetes</taxon>
        <taxon>Agaricomycetidae</taxon>
        <taxon>Agaricales</taxon>
        <taxon>Marasmiineae</taxon>
        <taxon>Marasmiaceae</taxon>
        <taxon>Marasmius</taxon>
    </lineage>
</organism>
<reference evidence="1 2" key="1">
    <citation type="submission" date="2024-02" db="EMBL/GenBank/DDBJ databases">
        <title>A draft genome for the cacao thread blight pathogen Marasmius crinis-equi.</title>
        <authorList>
            <person name="Cohen S.P."/>
            <person name="Baruah I.K."/>
            <person name="Amoako-Attah I."/>
            <person name="Bukari Y."/>
            <person name="Meinhardt L.W."/>
            <person name="Bailey B.A."/>
        </authorList>
    </citation>
    <scope>NUCLEOTIDE SEQUENCE [LARGE SCALE GENOMIC DNA]</scope>
    <source>
        <strain evidence="1 2">GH-76</strain>
    </source>
</reference>
<dbReference type="Gene3D" id="3.80.10.10">
    <property type="entry name" value="Ribonuclease Inhibitor"/>
    <property type="match status" value="1"/>
</dbReference>
<gene>
    <name evidence="1" type="ORF">V5O48_003687</name>
</gene>
<dbReference type="SUPFAM" id="SSF52047">
    <property type="entry name" value="RNI-like"/>
    <property type="match status" value="1"/>
</dbReference>
<evidence type="ECO:0000313" key="2">
    <source>
        <dbReference type="Proteomes" id="UP001465976"/>
    </source>
</evidence>
<dbReference type="InterPro" id="IPR032675">
    <property type="entry name" value="LRR_dom_sf"/>
</dbReference>
<comment type="caution">
    <text evidence="1">The sequence shown here is derived from an EMBL/GenBank/DDBJ whole genome shotgun (WGS) entry which is preliminary data.</text>
</comment>